<dbReference type="EMBL" id="JBHRXJ010000006">
    <property type="protein sequence ID" value="MFC3528528.1"/>
    <property type="molecule type" value="Genomic_DNA"/>
</dbReference>
<evidence type="ECO:0000313" key="4">
    <source>
        <dbReference type="EMBL" id="MFC3528528.1"/>
    </source>
</evidence>
<feature type="transmembrane region" description="Helical" evidence="2">
    <location>
        <begin position="173"/>
        <end position="191"/>
    </location>
</feature>
<feature type="domain" description="EamA" evidence="3">
    <location>
        <begin position="30"/>
        <end position="164"/>
    </location>
</feature>
<evidence type="ECO:0000256" key="1">
    <source>
        <dbReference type="SAM" id="MobiDB-lite"/>
    </source>
</evidence>
<dbReference type="Gene3D" id="1.10.3730.20">
    <property type="match status" value="1"/>
</dbReference>
<feature type="transmembrane region" description="Helical" evidence="2">
    <location>
        <begin position="287"/>
        <end position="305"/>
    </location>
</feature>
<feature type="transmembrane region" description="Helical" evidence="2">
    <location>
        <begin position="264"/>
        <end position="281"/>
    </location>
</feature>
<feature type="transmembrane region" description="Helical" evidence="2">
    <location>
        <begin position="203"/>
        <end position="221"/>
    </location>
</feature>
<evidence type="ECO:0000259" key="3">
    <source>
        <dbReference type="Pfam" id="PF00892"/>
    </source>
</evidence>
<keyword evidence="2" id="KW-1133">Transmembrane helix</keyword>
<feature type="transmembrane region" description="Helical" evidence="2">
    <location>
        <begin position="124"/>
        <end position="141"/>
    </location>
</feature>
<dbReference type="RefSeq" id="WP_377744282.1">
    <property type="nucleotide sequence ID" value="NZ_JBHRXJ010000006.1"/>
</dbReference>
<dbReference type="InterPro" id="IPR037185">
    <property type="entry name" value="EmrE-like"/>
</dbReference>
<protein>
    <submittedName>
        <fullName evidence="4">DMT family transporter</fullName>
    </submittedName>
</protein>
<comment type="caution">
    <text evidence="4">The sequence shown here is derived from an EMBL/GenBank/DDBJ whole genome shotgun (WGS) entry which is preliminary data.</text>
</comment>
<dbReference type="SUPFAM" id="SSF103481">
    <property type="entry name" value="Multidrug resistance efflux transporter EmrE"/>
    <property type="match status" value="2"/>
</dbReference>
<name>A0ABV7R6I9_9RHOB</name>
<reference evidence="5" key="1">
    <citation type="journal article" date="2019" name="Int. J. Syst. Evol. Microbiol.">
        <title>The Global Catalogue of Microorganisms (GCM) 10K type strain sequencing project: providing services to taxonomists for standard genome sequencing and annotation.</title>
        <authorList>
            <consortium name="The Broad Institute Genomics Platform"/>
            <consortium name="The Broad Institute Genome Sequencing Center for Infectious Disease"/>
            <person name="Wu L."/>
            <person name="Ma J."/>
        </authorList>
    </citation>
    <scope>NUCLEOTIDE SEQUENCE [LARGE SCALE GENOMIC DNA]</scope>
    <source>
        <strain evidence="5">KCTC 42899</strain>
    </source>
</reference>
<dbReference type="Pfam" id="PF00892">
    <property type="entry name" value="EamA"/>
    <property type="match status" value="2"/>
</dbReference>
<organism evidence="4 5">
    <name type="scientific">Paracoccus mangrovi</name>
    <dbReference type="NCBI Taxonomy" id="1715645"/>
    <lineage>
        <taxon>Bacteria</taxon>
        <taxon>Pseudomonadati</taxon>
        <taxon>Pseudomonadota</taxon>
        <taxon>Alphaproteobacteria</taxon>
        <taxon>Rhodobacterales</taxon>
        <taxon>Paracoccaceae</taxon>
        <taxon>Paracoccus</taxon>
    </lineage>
</organism>
<keyword evidence="5" id="KW-1185">Reference proteome</keyword>
<gene>
    <name evidence="4" type="ORF">ACFOMH_10105</name>
</gene>
<feature type="domain" description="EamA" evidence="3">
    <location>
        <begin position="174"/>
        <end position="299"/>
    </location>
</feature>
<dbReference type="InterPro" id="IPR000620">
    <property type="entry name" value="EamA_dom"/>
</dbReference>
<feature type="transmembrane region" description="Helical" evidence="2">
    <location>
        <begin position="233"/>
        <end position="252"/>
    </location>
</feature>
<evidence type="ECO:0000313" key="5">
    <source>
        <dbReference type="Proteomes" id="UP001595721"/>
    </source>
</evidence>
<proteinExistence type="predicted"/>
<keyword evidence="2" id="KW-0812">Transmembrane</keyword>
<dbReference type="PANTHER" id="PTHR22911:SF135">
    <property type="entry name" value="BLR4310 PROTEIN"/>
    <property type="match status" value="1"/>
</dbReference>
<dbReference type="Proteomes" id="UP001595721">
    <property type="component" value="Unassembled WGS sequence"/>
</dbReference>
<dbReference type="PANTHER" id="PTHR22911">
    <property type="entry name" value="ACYL-MALONYL CONDENSING ENZYME-RELATED"/>
    <property type="match status" value="1"/>
</dbReference>
<accession>A0ABV7R6I9</accession>
<feature type="region of interest" description="Disordered" evidence="1">
    <location>
        <begin position="1"/>
        <end position="23"/>
    </location>
</feature>
<keyword evidence="2" id="KW-0472">Membrane</keyword>
<feature type="transmembrane region" description="Helical" evidence="2">
    <location>
        <begin position="150"/>
        <end position="167"/>
    </location>
</feature>
<evidence type="ECO:0000256" key="2">
    <source>
        <dbReference type="SAM" id="Phobius"/>
    </source>
</evidence>
<sequence>MRTPFLSTSRRLRPKSEPPVRDQAMSDNLRGAALMLISMATFTCNDAVMKAVTQTLPLYESVALRGLSVLVLMLVVARIQQGGVRLSVPREDLLPLVVRTVADIASTVLYLLALREMALADLSAILQALPLGVTLAAGLFFHERLGWRRLSAIGVGFVGVVMILRPGSGAFDIWSVVALASMLLIVLRDIVTRTFSAGIGSSTIAFYAAATITLTGFILGVGEEWRMPDQREAGLLLLSAGFLTAGYITAVATMRVGEISLIAPLRYTSLVWAIVLGLVIFGEWPDLWTWLGSVLVVGAGLYTILREQSVKG</sequence>